<keyword evidence="3" id="KW-1185">Reference proteome</keyword>
<accession>A0ABT2H1J4</accession>
<organism evidence="2 3">
    <name type="scientific">Herbiconiux daphne</name>
    <dbReference type="NCBI Taxonomy" id="2970914"/>
    <lineage>
        <taxon>Bacteria</taxon>
        <taxon>Bacillati</taxon>
        <taxon>Actinomycetota</taxon>
        <taxon>Actinomycetes</taxon>
        <taxon>Micrococcales</taxon>
        <taxon>Microbacteriaceae</taxon>
        <taxon>Herbiconiux</taxon>
    </lineage>
</organism>
<gene>
    <name evidence="2" type="ORF">N1032_08590</name>
</gene>
<dbReference type="Proteomes" id="UP001165586">
    <property type="component" value="Unassembled WGS sequence"/>
</dbReference>
<sequence>MGVTPHPVGTYGRVAAVGMFRLDAIQALGVEKIRPELAGKNLAWWCEADELCHADGLLDIANS</sequence>
<evidence type="ECO:0000259" key="1">
    <source>
        <dbReference type="Pfam" id="PF14216"/>
    </source>
</evidence>
<feature type="domain" description="DUF4326" evidence="1">
    <location>
        <begin position="13"/>
        <end position="58"/>
    </location>
</feature>
<dbReference type="Pfam" id="PF14216">
    <property type="entry name" value="DUF4326"/>
    <property type="match status" value="1"/>
</dbReference>
<evidence type="ECO:0000313" key="2">
    <source>
        <dbReference type="EMBL" id="MCS5733795.1"/>
    </source>
</evidence>
<dbReference type="EMBL" id="JANLCJ010000002">
    <property type="protein sequence ID" value="MCS5733795.1"/>
    <property type="molecule type" value="Genomic_DNA"/>
</dbReference>
<reference evidence="2" key="1">
    <citation type="submission" date="2022-08" db="EMBL/GenBank/DDBJ databases">
        <authorList>
            <person name="Deng Y."/>
            <person name="Han X.-F."/>
            <person name="Zhang Y.-Q."/>
        </authorList>
    </citation>
    <scope>NUCLEOTIDE SEQUENCE</scope>
    <source>
        <strain evidence="2">CPCC 203386</strain>
    </source>
</reference>
<protein>
    <submittedName>
        <fullName evidence="2">DUF4326 domain-containing protein</fullName>
    </submittedName>
</protein>
<dbReference type="RefSeq" id="WP_259538686.1">
    <property type="nucleotide sequence ID" value="NZ_JANLCJ010000002.1"/>
</dbReference>
<proteinExistence type="predicted"/>
<dbReference type="InterPro" id="IPR025475">
    <property type="entry name" value="DUF4326"/>
</dbReference>
<name>A0ABT2H1J4_9MICO</name>
<evidence type="ECO:0000313" key="3">
    <source>
        <dbReference type="Proteomes" id="UP001165586"/>
    </source>
</evidence>
<comment type="caution">
    <text evidence="2">The sequence shown here is derived from an EMBL/GenBank/DDBJ whole genome shotgun (WGS) entry which is preliminary data.</text>
</comment>